<name>A0A545U4U4_9GAMM</name>
<keyword evidence="1" id="KW-1133">Transmembrane helix</keyword>
<dbReference type="AlphaFoldDB" id="A0A545U4U4"/>
<evidence type="ECO:0000313" key="2">
    <source>
        <dbReference type="EMBL" id="TQV84464.1"/>
    </source>
</evidence>
<dbReference type="RefSeq" id="WP_142934104.1">
    <property type="nucleotide sequence ID" value="NZ_ML660170.1"/>
</dbReference>
<feature type="transmembrane region" description="Helical" evidence="1">
    <location>
        <begin position="60"/>
        <end position="81"/>
    </location>
</feature>
<evidence type="ECO:0000313" key="3">
    <source>
        <dbReference type="Proteomes" id="UP000315439"/>
    </source>
</evidence>
<protein>
    <submittedName>
        <fullName evidence="2">Uncharacterized protein</fullName>
    </submittedName>
</protein>
<proteinExistence type="predicted"/>
<keyword evidence="3" id="KW-1185">Reference proteome</keyword>
<evidence type="ECO:0000256" key="1">
    <source>
        <dbReference type="SAM" id="Phobius"/>
    </source>
</evidence>
<dbReference type="EMBL" id="VIKS01000014">
    <property type="protein sequence ID" value="TQV84464.1"/>
    <property type="molecule type" value="Genomic_DNA"/>
</dbReference>
<keyword evidence="1" id="KW-0812">Transmembrane</keyword>
<dbReference type="Proteomes" id="UP000315439">
    <property type="component" value="Unassembled WGS sequence"/>
</dbReference>
<gene>
    <name evidence="2" type="ORF">FLL46_22875</name>
</gene>
<reference evidence="2 3" key="1">
    <citation type="submission" date="2019-07" db="EMBL/GenBank/DDBJ databases">
        <title>Draft genome for Aliikangiella sp. M105.</title>
        <authorList>
            <person name="Wang G."/>
        </authorList>
    </citation>
    <scope>NUCLEOTIDE SEQUENCE [LARGE SCALE GENOMIC DNA]</scope>
    <source>
        <strain evidence="2 3">M105</strain>
    </source>
</reference>
<accession>A0A545U4U4</accession>
<sequence>MKKPDYFSYAIRALLAMAATVLTLNFACANGAGVKILNWFGLVANSDIDSRTSIMEGVNLMQWVIIAVIGTGLAISCYFFVRGVIGARNRKQKGVT</sequence>
<organism evidence="2 3">
    <name type="scientific">Aliikangiella coralliicola</name>
    <dbReference type="NCBI Taxonomy" id="2592383"/>
    <lineage>
        <taxon>Bacteria</taxon>
        <taxon>Pseudomonadati</taxon>
        <taxon>Pseudomonadota</taxon>
        <taxon>Gammaproteobacteria</taxon>
        <taxon>Oceanospirillales</taxon>
        <taxon>Pleioneaceae</taxon>
        <taxon>Aliikangiella</taxon>
    </lineage>
</organism>
<keyword evidence="1" id="KW-0472">Membrane</keyword>
<comment type="caution">
    <text evidence="2">The sequence shown here is derived from an EMBL/GenBank/DDBJ whole genome shotgun (WGS) entry which is preliminary data.</text>
</comment>